<dbReference type="InterPro" id="IPR008928">
    <property type="entry name" value="6-hairpin_glycosidase_sf"/>
</dbReference>
<dbReference type="Proteomes" id="UP000254052">
    <property type="component" value="Unassembled WGS sequence"/>
</dbReference>
<evidence type="ECO:0000313" key="1">
    <source>
        <dbReference type="EMBL" id="STL03421.1"/>
    </source>
</evidence>
<keyword evidence="1" id="KW-0378">Hydrolase</keyword>
<accession>A0A377AAY8</accession>
<sequence length="127" mass="14542">MQIRDILARPAFYLTASQQRWEEYLKKGLTNPDATPEQTRVAVKAIETLNGNWRSPGGAVKYNTVTPSVTGRWFSGNQTWPWDTWKQAFAMAHFNPDIAKENIRAVFSWQIQPATACVRRMWALSPT</sequence>
<dbReference type="GO" id="GO:0005975">
    <property type="term" value="P:carbohydrate metabolic process"/>
    <property type="evidence" value="ECO:0007669"/>
    <property type="project" value="InterPro"/>
</dbReference>
<dbReference type="EMBL" id="UGED01000002">
    <property type="protein sequence ID" value="STL03421.1"/>
    <property type="molecule type" value="Genomic_DNA"/>
</dbReference>
<proteinExistence type="predicted"/>
<evidence type="ECO:0000313" key="2">
    <source>
        <dbReference type="Proteomes" id="UP000254052"/>
    </source>
</evidence>
<dbReference type="AlphaFoldDB" id="A0A377AAY8"/>
<organism evidence="1 2">
    <name type="scientific">Escherichia coli</name>
    <dbReference type="NCBI Taxonomy" id="562"/>
    <lineage>
        <taxon>Bacteria</taxon>
        <taxon>Pseudomonadati</taxon>
        <taxon>Pseudomonadota</taxon>
        <taxon>Gammaproteobacteria</taxon>
        <taxon>Enterobacterales</taxon>
        <taxon>Enterobacteriaceae</taxon>
        <taxon>Escherichia</taxon>
    </lineage>
</organism>
<dbReference type="SUPFAM" id="SSF48208">
    <property type="entry name" value="Six-hairpin glycosidases"/>
    <property type="match status" value="1"/>
</dbReference>
<dbReference type="GO" id="GO:0016787">
    <property type="term" value="F:hydrolase activity"/>
    <property type="evidence" value="ECO:0007669"/>
    <property type="project" value="UniProtKB-KW"/>
</dbReference>
<dbReference type="Gene3D" id="1.50.10.10">
    <property type="match status" value="1"/>
</dbReference>
<dbReference type="Gene3D" id="1.10.287.100">
    <property type="match status" value="1"/>
</dbReference>
<gene>
    <name evidence="1" type="primary">ygjK_4</name>
    <name evidence="1" type="ORF">NCTC9962_00575</name>
</gene>
<protein>
    <submittedName>
        <fullName evidence="1">Glycosyl hydrolase</fullName>
    </submittedName>
</protein>
<reference evidence="1 2" key="1">
    <citation type="submission" date="2018-06" db="EMBL/GenBank/DDBJ databases">
        <authorList>
            <consortium name="Pathogen Informatics"/>
            <person name="Doyle S."/>
        </authorList>
    </citation>
    <scope>NUCLEOTIDE SEQUENCE [LARGE SCALE GENOMIC DNA]</scope>
    <source>
        <strain evidence="1 2">NCTC9962</strain>
    </source>
</reference>
<name>A0A377AAY8_ECOLX</name>
<dbReference type="InterPro" id="IPR012341">
    <property type="entry name" value="6hp_glycosidase-like_sf"/>
</dbReference>